<name>A0A3L6RC36_PANMI</name>
<proteinExistence type="predicted"/>
<dbReference type="EMBL" id="PQIB02000009">
    <property type="protein sequence ID" value="RLM99424.1"/>
    <property type="molecule type" value="Genomic_DNA"/>
</dbReference>
<evidence type="ECO:0000313" key="2">
    <source>
        <dbReference type="Proteomes" id="UP000275267"/>
    </source>
</evidence>
<organism evidence="1 2">
    <name type="scientific">Panicum miliaceum</name>
    <name type="common">Proso millet</name>
    <name type="synonym">Broomcorn millet</name>
    <dbReference type="NCBI Taxonomy" id="4540"/>
    <lineage>
        <taxon>Eukaryota</taxon>
        <taxon>Viridiplantae</taxon>
        <taxon>Streptophyta</taxon>
        <taxon>Embryophyta</taxon>
        <taxon>Tracheophyta</taxon>
        <taxon>Spermatophyta</taxon>
        <taxon>Magnoliopsida</taxon>
        <taxon>Liliopsida</taxon>
        <taxon>Poales</taxon>
        <taxon>Poaceae</taxon>
        <taxon>PACMAD clade</taxon>
        <taxon>Panicoideae</taxon>
        <taxon>Panicodae</taxon>
        <taxon>Paniceae</taxon>
        <taxon>Panicinae</taxon>
        <taxon>Panicum</taxon>
        <taxon>Panicum sect. Panicum</taxon>
    </lineage>
</organism>
<gene>
    <name evidence="1" type="ORF">C2845_PM06G27450</name>
</gene>
<dbReference type="Proteomes" id="UP000275267">
    <property type="component" value="Unassembled WGS sequence"/>
</dbReference>
<sequence>MSNKRCNNRYAHPATGTMQGLRAKLNASTIDLRQKINDGRNARRIIEARRRDRPDRYHDADDSDRFPAFTSNITDRMKISGAIGNGRKFSLAASE</sequence>
<comment type="caution">
    <text evidence="1">The sequence shown here is derived from an EMBL/GenBank/DDBJ whole genome shotgun (WGS) entry which is preliminary data.</text>
</comment>
<dbReference type="AlphaFoldDB" id="A0A3L6RC36"/>
<accession>A0A3L6RC36</accession>
<reference evidence="2" key="1">
    <citation type="journal article" date="2019" name="Nat. Commun.">
        <title>The genome of broomcorn millet.</title>
        <authorList>
            <person name="Zou C."/>
            <person name="Miki D."/>
            <person name="Li D."/>
            <person name="Tang Q."/>
            <person name="Xiao L."/>
            <person name="Rajput S."/>
            <person name="Deng P."/>
            <person name="Jia W."/>
            <person name="Huang R."/>
            <person name="Zhang M."/>
            <person name="Sun Y."/>
            <person name="Hu J."/>
            <person name="Fu X."/>
            <person name="Schnable P.S."/>
            <person name="Li F."/>
            <person name="Zhang H."/>
            <person name="Feng B."/>
            <person name="Zhu X."/>
            <person name="Liu R."/>
            <person name="Schnable J.C."/>
            <person name="Zhu J.-K."/>
            <person name="Zhang H."/>
        </authorList>
    </citation>
    <scope>NUCLEOTIDE SEQUENCE [LARGE SCALE GENOMIC DNA]</scope>
</reference>
<keyword evidence="2" id="KW-1185">Reference proteome</keyword>
<evidence type="ECO:0000313" key="1">
    <source>
        <dbReference type="EMBL" id="RLM99424.1"/>
    </source>
</evidence>
<protein>
    <submittedName>
        <fullName evidence="1">Uncharacterized protein</fullName>
    </submittedName>
</protein>